<accession>A0ACD0NZV2</accession>
<gene>
    <name evidence="1" type="ORF">IE53DRAFT_386318</name>
</gene>
<name>A0ACD0NZV2_9BASI</name>
<dbReference type="Proteomes" id="UP000245626">
    <property type="component" value="Unassembled WGS sequence"/>
</dbReference>
<evidence type="ECO:0000313" key="1">
    <source>
        <dbReference type="EMBL" id="PWN51312.1"/>
    </source>
</evidence>
<sequence>MASAARSKKLNALAALRAKREGITISPNDSAQESDADIYDEVSEEEYKSIVRGRLMEDDFIEDDDGSGYVDNGQDDWDNHPVDDSDQDTEDEQEYFERTGRKKPKRGSKARSKLGAKGQSSSDYAKSGGRDTITAAFGRQPISKSGLAIGSIASGRKSNPKASGIDAYRPTVSREKEDDFMARLMGGLENAGDPSSPTRAARTLAPASRKRKPEYDGSFTNFRQSSYSRSSGGLLSSPSTGPASSDFADPASDGFQAPDVHVTGSDTPPWGPNLGSDDLIDLDSDPRVASAKRIRGRGGLPKRIGSLGLDGPGGDDDVFSTPTAARLGEGVDEKALIISDSDLEGDDDEFSIRKVEAGKKGLLKAVNVAGTKVQPKPLVSEKPVPPAALPAKPVKAEHEQTPVKAAAASWQTVHQNLAKMASNPSSDPATPTQASRSPAGPLTATTPGPLASARIDAFEEDRTLRFYWIDYTEQDGTVFLVGKVKDKASGRYVSCCLSVGGIERSMFLLPRPKMLENGHETDKPVTEDDVYDEFDSIRSKMGVKAWLGKWVTRKYAFELAGVPAEGEYMKVKYGFDEPQLPFDLSGNTFSRVFGTNTSAFELFVVKRRIMGPCWLEVKHASVHEGAPLSWCKLEVTVDDPKDVSPFADGDSNAPTGAPPLTIMSISSRTVVNHKENKREVVAVSARTWHDTQIEDPTPPEELPCSIYTAVRPLGPMFPPGFEAEAKRGKTKIVTLKYERMLLNSLLAQIQLTDPDVIVGHEFSGVSLEVLLHRMKELKADHWSRIGRFRRAKWPKLKQGMNLKLVGGRLICDLASDNAKSMISSTTWSLTEMCSTHLKVQREDIDPDETASFFDSMASSPDRLLYFVRHCEVDTFFQMAIASKVQLLPLTKQLTNLAGNSWNKTLNGGRAERNEYILLHEFHRQKYICPDKMALWEKKAIAKGKAAASSASASASASAAPEEDDGGSAAKTGGKKDKFKGGLVFEPKRGLWDKYILVMDFNSLYPSIIQEFNIDFTTVDRSGDEFEDVDRIPDVPSSDVKQGVLPRLIATLVSRRRQVKGLMKDKNAPPAKMLQWNIKQQALKLTANSMYGCLGFENSRFYARPLAALTTFKGREILTATKELAESLQLDVIYGDTDSVMINTNATGYAEAIKTGLEFKKSVNERYRLLEIDIDGVFERMLLLQKKKYAALLVDSEGKRSTEIKGLDMKRREYSNLSKTVSSYVLEQILSGNSTEQVVEEIHEYLTKVGEEVRASKVSLEDFIIYKRLGKNPEDYPDVKSQPHVQVALRIKAKGGSARSGDVIPYVFCLSQDGSSNSKTAQADRAFHPDELRKQGSDLKIDYEHYLALQILPPVERLCESIEGTDRSRLAQCLGLDASKFSSLPSSSNSNGSKEREFMTLDSQVPDPVRYARCQRLTFECPHCRMESEPFRLKVGKESRVTSLTCSNEECSRKLKAPNLCLQLEVKIRNHITRYYSSWSRCTEAGCEERTRMVGVYSSRCLVKGCKGKTRDEYGDKALYDQLCYYRRLLQGDEEENPLLEPEEERCVQALRNVVDRHLERNARRFVQIGSLFRFMKV</sequence>
<proteinExistence type="predicted"/>
<evidence type="ECO:0000313" key="2">
    <source>
        <dbReference type="Proteomes" id="UP000245626"/>
    </source>
</evidence>
<reference evidence="1 2" key="1">
    <citation type="journal article" date="2018" name="Mol. Biol. Evol.">
        <title>Broad Genomic Sampling Reveals a Smut Pathogenic Ancestry of the Fungal Clade Ustilaginomycotina.</title>
        <authorList>
            <person name="Kijpornyongpan T."/>
            <person name="Mondo S.J."/>
            <person name="Barry K."/>
            <person name="Sandor L."/>
            <person name="Lee J."/>
            <person name="Lipzen A."/>
            <person name="Pangilinan J."/>
            <person name="LaButti K."/>
            <person name="Hainaut M."/>
            <person name="Henrissat B."/>
            <person name="Grigoriev I.V."/>
            <person name="Spatafora J.W."/>
            <person name="Aime M.C."/>
        </authorList>
    </citation>
    <scope>NUCLEOTIDE SEQUENCE [LARGE SCALE GENOMIC DNA]</scope>
    <source>
        <strain evidence="1 2">SA 807</strain>
    </source>
</reference>
<dbReference type="EMBL" id="KZ819853">
    <property type="protein sequence ID" value="PWN51312.1"/>
    <property type="molecule type" value="Genomic_DNA"/>
</dbReference>
<keyword evidence="2" id="KW-1185">Reference proteome</keyword>
<organism evidence="1 2">
    <name type="scientific">Violaceomyces palustris</name>
    <dbReference type="NCBI Taxonomy" id="1673888"/>
    <lineage>
        <taxon>Eukaryota</taxon>
        <taxon>Fungi</taxon>
        <taxon>Dikarya</taxon>
        <taxon>Basidiomycota</taxon>
        <taxon>Ustilaginomycotina</taxon>
        <taxon>Ustilaginomycetes</taxon>
        <taxon>Violaceomycetales</taxon>
        <taxon>Violaceomycetaceae</taxon>
        <taxon>Violaceomyces</taxon>
    </lineage>
</organism>
<protein>
    <submittedName>
        <fullName evidence="1">Uncharacterized protein</fullName>
    </submittedName>
</protein>